<dbReference type="Proteomes" id="UP000332933">
    <property type="component" value="Unassembled WGS sequence"/>
</dbReference>
<reference evidence="3 4" key="1">
    <citation type="submission" date="2019-03" db="EMBL/GenBank/DDBJ databases">
        <authorList>
            <person name="Gaulin E."/>
            <person name="Dumas B."/>
        </authorList>
    </citation>
    <scope>NUCLEOTIDE SEQUENCE [LARGE SCALE GENOMIC DNA]</scope>
    <source>
        <strain evidence="3">CBS 568.67</strain>
    </source>
</reference>
<evidence type="ECO:0000313" key="4">
    <source>
        <dbReference type="Proteomes" id="UP000332933"/>
    </source>
</evidence>
<reference evidence="2" key="2">
    <citation type="submission" date="2019-06" db="EMBL/GenBank/DDBJ databases">
        <title>Genomics analysis of Aphanomyces spp. identifies a new class of oomycete effector associated with host adaptation.</title>
        <authorList>
            <person name="Gaulin E."/>
        </authorList>
    </citation>
    <scope>NUCLEOTIDE SEQUENCE</scope>
    <source>
        <strain evidence="2">CBS 578.67</strain>
    </source>
</reference>
<evidence type="ECO:0000313" key="3">
    <source>
        <dbReference type="EMBL" id="VFT82671.1"/>
    </source>
</evidence>
<organism evidence="3 4">
    <name type="scientific">Aphanomyces stellatus</name>
    <dbReference type="NCBI Taxonomy" id="120398"/>
    <lineage>
        <taxon>Eukaryota</taxon>
        <taxon>Sar</taxon>
        <taxon>Stramenopiles</taxon>
        <taxon>Oomycota</taxon>
        <taxon>Saprolegniomycetes</taxon>
        <taxon>Saprolegniales</taxon>
        <taxon>Verrucalvaceae</taxon>
        <taxon>Aphanomyces</taxon>
    </lineage>
</organism>
<accession>A0A485KH42</accession>
<dbReference type="AlphaFoldDB" id="A0A485KH42"/>
<keyword evidence="4" id="KW-1185">Reference proteome</keyword>
<evidence type="ECO:0000256" key="1">
    <source>
        <dbReference type="SAM" id="MobiDB-lite"/>
    </source>
</evidence>
<dbReference type="OrthoDB" id="81468at2759"/>
<sequence length="249" mass="27700">MVLSSNSLDREHAEFAADDIAPQESLFQTNQDNFSEDCDGHAANVTENDASDQGRLDKNSDRRDVSERELSVVPLVLRRRRGTAAANLSSEGFEHIRLRAMLGHCKSALEWMGQGSMRTLFDDVFAAFLANCGPGCTRDSSCTTVSKSMVDTREMPTKKPFPSMDCRTTWHVWFKGDTDTTYGVPYRRYRSWQVTCDLRACAKRTMIALVQIAVAESIVPSSMPEAVFEGMADDALMGVFDVSNVCRSI</sequence>
<gene>
    <name evidence="3" type="primary">Aste57867_5625</name>
    <name evidence="2" type="ORF">As57867_005612</name>
    <name evidence="3" type="ORF">ASTE57867_5625</name>
</gene>
<name>A0A485KH42_9STRA</name>
<feature type="region of interest" description="Disordered" evidence="1">
    <location>
        <begin position="14"/>
        <end position="65"/>
    </location>
</feature>
<feature type="compositionally biased region" description="Basic and acidic residues" evidence="1">
    <location>
        <begin position="52"/>
        <end position="65"/>
    </location>
</feature>
<proteinExistence type="predicted"/>
<dbReference type="EMBL" id="VJMH01002082">
    <property type="protein sequence ID" value="KAF0710174.1"/>
    <property type="molecule type" value="Genomic_DNA"/>
</dbReference>
<dbReference type="EMBL" id="CAADRA010002084">
    <property type="protein sequence ID" value="VFT82671.1"/>
    <property type="molecule type" value="Genomic_DNA"/>
</dbReference>
<protein>
    <submittedName>
        <fullName evidence="3">Aste57867_5625 protein</fullName>
    </submittedName>
</protein>
<evidence type="ECO:0000313" key="2">
    <source>
        <dbReference type="EMBL" id="KAF0710174.1"/>
    </source>
</evidence>